<organism evidence="3">
    <name type="scientific">Arthroderma gypseum (strain ATCC MYA-4604 / CBS 118893)</name>
    <name type="common">Microsporum gypseum</name>
    <dbReference type="NCBI Taxonomy" id="535722"/>
    <lineage>
        <taxon>Eukaryota</taxon>
        <taxon>Fungi</taxon>
        <taxon>Dikarya</taxon>
        <taxon>Ascomycota</taxon>
        <taxon>Pezizomycotina</taxon>
        <taxon>Eurotiomycetes</taxon>
        <taxon>Eurotiomycetidae</taxon>
        <taxon>Onygenales</taxon>
        <taxon>Arthrodermataceae</taxon>
        <taxon>Nannizzia</taxon>
    </lineage>
</organism>
<evidence type="ECO:0000313" key="3">
    <source>
        <dbReference type="Proteomes" id="UP000002669"/>
    </source>
</evidence>
<dbReference type="Proteomes" id="UP000002669">
    <property type="component" value="Unassembled WGS sequence"/>
</dbReference>
<dbReference type="EMBL" id="DS989828">
    <property type="protein sequence ID" value="EFR04347.1"/>
    <property type="molecule type" value="Genomic_DNA"/>
</dbReference>
<dbReference type="GeneID" id="10025348"/>
<feature type="compositionally biased region" description="Acidic residues" evidence="1">
    <location>
        <begin position="1"/>
        <end position="18"/>
    </location>
</feature>
<evidence type="ECO:0000313" key="2">
    <source>
        <dbReference type="EMBL" id="EFR04347.1"/>
    </source>
</evidence>
<gene>
    <name evidence="2" type="ORF">MGYG_09149</name>
</gene>
<sequence>MDLLVLEEEEEEEEDEEEEKKSKKKREGGKGKDKMNRGSSSSYTVKATAEYEDGVVTAEEDGKRPSRWIMKDDEDDERRSPRR</sequence>
<evidence type="ECO:0000256" key="1">
    <source>
        <dbReference type="SAM" id="MobiDB-lite"/>
    </source>
</evidence>
<feature type="region of interest" description="Disordered" evidence="1">
    <location>
        <begin position="1"/>
        <end position="83"/>
    </location>
</feature>
<keyword evidence="3" id="KW-1185">Reference proteome</keyword>
<dbReference type="RefSeq" id="XP_003170110.1">
    <property type="nucleotide sequence ID" value="XM_003170062.1"/>
</dbReference>
<dbReference type="VEuPathDB" id="FungiDB:MGYG_09149"/>
<proteinExistence type="predicted"/>
<accession>E4V2X3</accession>
<dbReference type="HOGENOM" id="CLU_2542132_0_0_1"/>
<dbReference type="InParanoid" id="E4V2X3"/>
<reference evidence="3" key="1">
    <citation type="journal article" date="2012" name="MBio">
        <title>Comparative genome analysis of Trichophyton rubrum and related dermatophytes reveals candidate genes involved in infection.</title>
        <authorList>
            <person name="Martinez D.A."/>
            <person name="Oliver B.G."/>
            <person name="Graeser Y."/>
            <person name="Goldberg J.M."/>
            <person name="Li W."/>
            <person name="Martinez-Rossi N.M."/>
            <person name="Monod M."/>
            <person name="Shelest E."/>
            <person name="Barton R.C."/>
            <person name="Birch E."/>
            <person name="Brakhage A.A."/>
            <person name="Chen Z."/>
            <person name="Gurr S.J."/>
            <person name="Heiman D."/>
            <person name="Heitman J."/>
            <person name="Kosti I."/>
            <person name="Rossi A."/>
            <person name="Saif S."/>
            <person name="Samalova M."/>
            <person name="Saunders C.W."/>
            <person name="Shea T."/>
            <person name="Summerbell R.C."/>
            <person name="Xu J."/>
            <person name="Young S."/>
            <person name="Zeng Q."/>
            <person name="Birren B.W."/>
            <person name="Cuomo C.A."/>
            <person name="White T.C."/>
        </authorList>
    </citation>
    <scope>NUCLEOTIDE SEQUENCE [LARGE SCALE GENOMIC DNA]</scope>
    <source>
        <strain evidence="3">ATCC MYA-4604 / CBS 118893</strain>
    </source>
</reference>
<name>E4V2X3_ARTGP</name>
<protein>
    <submittedName>
        <fullName evidence="2">Uncharacterized protein</fullName>
    </submittedName>
</protein>
<dbReference type="AlphaFoldDB" id="E4V2X3"/>